<gene>
    <name evidence="1" type="ORF">K2F26_24075</name>
</gene>
<dbReference type="Pfam" id="PF11848">
    <property type="entry name" value="DUF3368"/>
    <property type="match status" value="1"/>
</dbReference>
<dbReference type="RefSeq" id="WP_220609798.1">
    <property type="nucleotide sequence ID" value="NZ_CP080598.1"/>
</dbReference>
<protein>
    <submittedName>
        <fullName evidence="1">DUF3368 domain-containing protein</fullName>
    </submittedName>
</protein>
<dbReference type="Proteomes" id="UP000826540">
    <property type="component" value="Chromosome"/>
</dbReference>
<accession>A0ABX8WZJ1</accession>
<evidence type="ECO:0000313" key="1">
    <source>
        <dbReference type="EMBL" id="QYX31805.1"/>
    </source>
</evidence>
<name>A0ABX8WZJ1_9CYAN</name>
<proteinExistence type="predicted"/>
<dbReference type="InterPro" id="IPR021799">
    <property type="entry name" value="PIN-like_prokaryotic"/>
</dbReference>
<evidence type="ECO:0000313" key="2">
    <source>
        <dbReference type="Proteomes" id="UP000826540"/>
    </source>
</evidence>
<sequence length="63" mass="6757">MIETARRCVKLLSIITMGTGGVIILAKSRRLISNISPGIEALGDAGLWLSDSMVNILKFQVGK</sequence>
<organism evidence="1 2">
    <name type="scientific">Sphaerospermopsis torques-reginae ITEP-024</name>
    <dbReference type="NCBI Taxonomy" id="984208"/>
    <lineage>
        <taxon>Bacteria</taxon>
        <taxon>Bacillati</taxon>
        <taxon>Cyanobacteriota</taxon>
        <taxon>Cyanophyceae</taxon>
        <taxon>Nostocales</taxon>
        <taxon>Aphanizomenonaceae</taxon>
        <taxon>Sphaerospermopsis</taxon>
        <taxon>Sphaerospermopsis torques-reginae</taxon>
    </lineage>
</organism>
<reference evidence="1 2" key="1">
    <citation type="journal article" date="2022" name="J. Am. Chem. Soc.">
        <title>Biosynthesis of Guanitoxin Enables Global Environmental Detection in Freshwater Cyanobacteria.</title>
        <authorList>
            <person name="Lima S.T."/>
            <person name="Fallon T.R."/>
            <person name="Cordoza J.L."/>
            <person name="Chekan J.R."/>
            <person name="Delbaje E."/>
            <person name="Hopiavuori A.R."/>
            <person name="Alvarenga D.O."/>
            <person name="Wood S.M."/>
            <person name="Luhavaya H."/>
            <person name="Baumgartner J.T."/>
            <person name="Dorr F.A."/>
            <person name="Etchegaray A."/>
            <person name="Pinto E."/>
            <person name="McKinnie S.M.K."/>
            <person name="Fiore M.F."/>
            <person name="Moore B.S."/>
        </authorList>
    </citation>
    <scope>NUCLEOTIDE SEQUENCE [LARGE SCALE GENOMIC DNA]</scope>
    <source>
        <strain evidence="1 2">ITEP-024</strain>
    </source>
</reference>
<keyword evidence="2" id="KW-1185">Reference proteome</keyword>
<dbReference type="EMBL" id="CP080598">
    <property type="protein sequence ID" value="QYX31805.1"/>
    <property type="molecule type" value="Genomic_DNA"/>
</dbReference>